<name>A0A4C1YGR4_EUMVA</name>
<evidence type="ECO:0000256" key="1">
    <source>
        <dbReference type="SAM" id="MobiDB-lite"/>
    </source>
</evidence>
<protein>
    <submittedName>
        <fullName evidence="2">Uncharacterized protein</fullName>
    </submittedName>
</protein>
<reference evidence="2 3" key="1">
    <citation type="journal article" date="2019" name="Commun. Biol.">
        <title>The bagworm genome reveals a unique fibroin gene that provides high tensile strength.</title>
        <authorList>
            <person name="Kono N."/>
            <person name="Nakamura H."/>
            <person name="Ohtoshi R."/>
            <person name="Tomita M."/>
            <person name="Numata K."/>
            <person name="Arakawa K."/>
        </authorList>
    </citation>
    <scope>NUCLEOTIDE SEQUENCE [LARGE SCALE GENOMIC DNA]</scope>
</reference>
<organism evidence="2 3">
    <name type="scientific">Eumeta variegata</name>
    <name type="common">Bagworm moth</name>
    <name type="synonym">Eumeta japonica</name>
    <dbReference type="NCBI Taxonomy" id="151549"/>
    <lineage>
        <taxon>Eukaryota</taxon>
        <taxon>Metazoa</taxon>
        <taxon>Ecdysozoa</taxon>
        <taxon>Arthropoda</taxon>
        <taxon>Hexapoda</taxon>
        <taxon>Insecta</taxon>
        <taxon>Pterygota</taxon>
        <taxon>Neoptera</taxon>
        <taxon>Endopterygota</taxon>
        <taxon>Lepidoptera</taxon>
        <taxon>Glossata</taxon>
        <taxon>Ditrysia</taxon>
        <taxon>Tineoidea</taxon>
        <taxon>Psychidae</taxon>
        <taxon>Oiketicinae</taxon>
        <taxon>Eumeta</taxon>
    </lineage>
</organism>
<feature type="compositionally biased region" description="Basic and acidic residues" evidence="1">
    <location>
        <begin position="137"/>
        <end position="147"/>
    </location>
</feature>
<sequence length="307" mass="35263">MTSTTSGSLSWRIDPSLETYMGPRERVRELRQHAWGWIPVAVMFAKHLPVKPRGLSETRVFGWTISYRKRKATNEAKSERKNFDTLKGGIRTRDRPRTADATRRIKSLQDNGIINEASCTFERLEFPRQSRSTGRGRSRDVKTERSENVASRPKPARIMTIPCPNGVLHRHVMHVEPFAATGIFGISGIAKVYGGRHSCKYRTRRPRVQWLRTLNDNTDRETTVVVHSLDKEGQNTRTAQNDPFTPNKCSRLQRSCIALDQYCIAVVARALFRARWFDGSTGVRRCSYIRCQLPDRRLSSRVFSTRV</sequence>
<dbReference type="EMBL" id="BGZK01001210">
    <property type="protein sequence ID" value="GBP74503.1"/>
    <property type="molecule type" value="Genomic_DNA"/>
</dbReference>
<evidence type="ECO:0000313" key="3">
    <source>
        <dbReference type="Proteomes" id="UP000299102"/>
    </source>
</evidence>
<keyword evidence="3" id="KW-1185">Reference proteome</keyword>
<accession>A0A4C1YGR4</accession>
<dbReference type="AlphaFoldDB" id="A0A4C1YGR4"/>
<gene>
    <name evidence="2" type="ORF">EVAR_61990_1</name>
</gene>
<proteinExistence type="predicted"/>
<feature type="region of interest" description="Disordered" evidence="1">
    <location>
        <begin position="125"/>
        <end position="157"/>
    </location>
</feature>
<evidence type="ECO:0000313" key="2">
    <source>
        <dbReference type="EMBL" id="GBP74503.1"/>
    </source>
</evidence>
<comment type="caution">
    <text evidence="2">The sequence shown here is derived from an EMBL/GenBank/DDBJ whole genome shotgun (WGS) entry which is preliminary data.</text>
</comment>
<dbReference type="Proteomes" id="UP000299102">
    <property type="component" value="Unassembled WGS sequence"/>
</dbReference>